<dbReference type="SUPFAM" id="SSF101960">
    <property type="entry name" value="Stabilizer of iron transporter SufD"/>
    <property type="match status" value="1"/>
</dbReference>
<dbReference type="PANTHER" id="PTHR43575:SF1">
    <property type="entry name" value="PROTEIN ABCI7, CHLOROPLASTIC"/>
    <property type="match status" value="1"/>
</dbReference>
<dbReference type="EMBL" id="JACVDA010000010">
    <property type="protein sequence ID" value="MBK1468551.1"/>
    <property type="molecule type" value="Genomic_DNA"/>
</dbReference>
<evidence type="ECO:0000313" key="2">
    <source>
        <dbReference type="EMBL" id="MBK1468551.1"/>
    </source>
</evidence>
<dbReference type="InterPro" id="IPR037284">
    <property type="entry name" value="SUF_FeS_clus_asmbl_SufBD_sf"/>
</dbReference>
<dbReference type="PANTHER" id="PTHR43575">
    <property type="entry name" value="PROTEIN ABCI7, CHLOROPLASTIC"/>
    <property type="match status" value="1"/>
</dbReference>
<evidence type="ECO:0000259" key="1">
    <source>
        <dbReference type="Pfam" id="PF01458"/>
    </source>
</evidence>
<name>A0ABS1C8X1_9FIRM</name>
<feature type="domain" description="SUF system FeS cluster assembly SufBD core" evidence="1">
    <location>
        <begin position="85"/>
        <end position="313"/>
    </location>
</feature>
<dbReference type="RefSeq" id="WP_068475080.1">
    <property type="nucleotide sequence ID" value="NZ_AP038371.1"/>
</dbReference>
<dbReference type="Pfam" id="PF01458">
    <property type="entry name" value="SUFBD_core"/>
    <property type="match status" value="1"/>
</dbReference>
<dbReference type="InterPro" id="IPR000825">
    <property type="entry name" value="SUF_FeS_clus_asmbl_SufBD_core"/>
</dbReference>
<organism evidence="2 3">
    <name type="scientific">Parvimonas parva</name>
    <dbReference type="NCBI Taxonomy" id="2769485"/>
    <lineage>
        <taxon>Bacteria</taxon>
        <taxon>Bacillati</taxon>
        <taxon>Bacillota</taxon>
        <taxon>Tissierellia</taxon>
        <taxon>Tissierellales</taxon>
        <taxon>Peptoniphilaceae</taxon>
        <taxon>Parvimonas</taxon>
    </lineage>
</organism>
<dbReference type="InterPro" id="IPR055346">
    <property type="entry name" value="Fe-S_cluster_assembly_SufBD"/>
</dbReference>
<reference evidence="2 3" key="1">
    <citation type="submission" date="2020-09" db="EMBL/GenBank/DDBJ databases">
        <title>Parvimonas S3374 sp. nov.</title>
        <authorList>
            <person name="Buhl M."/>
        </authorList>
    </citation>
    <scope>NUCLEOTIDE SEQUENCE [LARGE SCALE GENOMIC DNA]</scope>
    <source>
        <strain evidence="2 3">S3374</strain>
    </source>
</reference>
<keyword evidence="3" id="KW-1185">Reference proteome</keyword>
<gene>
    <name evidence="2" type="ORF">IBJ83_04370</name>
</gene>
<evidence type="ECO:0000313" key="3">
    <source>
        <dbReference type="Proteomes" id="UP000823123"/>
    </source>
</evidence>
<comment type="caution">
    <text evidence="2">The sequence shown here is derived from an EMBL/GenBank/DDBJ whole genome shotgun (WGS) entry which is preliminary data.</text>
</comment>
<proteinExistence type="predicted"/>
<accession>A0ABS1C8X1</accession>
<protein>
    <submittedName>
        <fullName evidence="2">SufD family Fe-S cluster assembly protein</fullName>
    </submittedName>
</protein>
<dbReference type="Proteomes" id="UP000823123">
    <property type="component" value="Unassembled WGS sequence"/>
</dbReference>
<sequence>MRGNFIPSNTWNKARVNNTEVTLPNLEPKAYSLMNCEKKNLDFSYEEFSFSKELTETLKVFKNLEMDFVSTKDNALNKVVELELNKENNQLVDIIKIKACENSTLNLNLDYFTKENFEGFRHSIIEVEAGKNSNVKICISQRFSLDVLSIQSVYYKVKEGANVEFVQVDLGGRGNYVSYIGDLVEKDSNVNVSSIYFGKKEQKLDFNYITNQRGNSTKYALVVKGALTDKAEKICRATIDFKRGSSKSKGSEQEYVTLLSDDIRNVAVPILLCTEDDVEGLHAASAGKIDEDILFYIMSRGFSESDAKRLILESQFAEVIDLIDNEEVRKRVYTTLAEKLAEV</sequence>